<reference evidence="8 9" key="1">
    <citation type="submission" date="2019-07" db="EMBL/GenBank/DDBJ databases">
        <title>Whole genome shotgun sequence of Sporosarcina luteola NBRC 105378.</title>
        <authorList>
            <person name="Hosoyama A."/>
            <person name="Uohara A."/>
            <person name="Ohji S."/>
            <person name="Ichikawa N."/>
        </authorList>
    </citation>
    <scope>NUCLEOTIDE SEQUENCE [LARGE SCALE GENOMIC DNA]</scope>
    <source>
        <strain evidence="8 9">NBRC 105378</strain>
    </source>
</reference>
<dbReference type="SMART" id="SM00448">
    <property type="entry name" value="REC"/>
    <property type="match status" value="1"/>
</dbReference>
<evidence type="ECO:0000259" key="7">
    <source>
        <dbReference type="PROSITE" id="PS50110"/>
    </source>
</evidence>
<protein>
    <submittedName>
        <fullName evidence="8">DNA-binding response regulator</fullName>
    </submittedName>
</protein>
<dbReference type="Pfam" id="PF00196">
    <property type="entry name" value="GerE"/>
    <property type="match status" value="1"/>
</dbReference>
<dbReference type="SUPFAM" id="SSF52172">
    <property type="entry name" value="CheY-like"/>
    <property type="match status" value="1"/>
</dbReference>
<dbReference type="GO" id="GO:0000160">
    <property type="term" value="P:phosphorelay signal transduction system"/>
    <property type="evidence" value="ECO:0007669"/>
    <property type="project" value="InterPro"/>
</dbReference>
<dbReference type="PANTHER" id="PTHR43214">
    <property type="entry name" value="TWO-COMPONENT RESPONSE REGULATOR"/>
    <property type="match status" value="1"/>
</dbReference>
<dbReference type="SMART" id="SM00421">
    <property type="entry name" value="HTH_LUXR"/>
    <property type="match status" value="1"/>
</dbReference>
<dbReference type="CDD" id="cd06170">
    <property type="entry name" value="LuxR_C_like"/>
    <property type="match status" value="1"/>
</dbReference>
<evidence type="ECO:0000256" key="3">
    <source>
        <dbReference type="ARBA" id="ARBA00023125"/>
    </source>
</evidence>
<dbReference type="InterPro" id="IPR016032">
    <property type="entry name" value="Sig_transdc_resp-reg_C-effctor"/>
</dbReference>
<evidence type="ECO:0000313" key="9">
    <source>
        <dbReference type="Proteomes" id="UP000321901"/>
    </source>
</evidence>
<keyword evidence="4" id="KW-0804">Transcription</keyword>
<evidence type="ECO:0000313" key="8">
    <source>
        <dbReference type="EMBL" id="GEN82413.1"/>
    </source>
</evidence>
<name>A0A511Z4P0_9BACL</name>
<feature type="domain" description="Response regulatory" evidence="7">
    <location>
        <begin position="3"/>
        <end position="119"/>
    </location>
</feature>
<accession>A0A511Z4P0</accession>
<dbReference type="SUPFAM" id="SSF46894">
    <property type="entry name" value="C-terminal effector domain of the bipartite response regulators"/>
    <property type="match status" value="1"/>
</dbReference>
<evidence type="ECO:0000256" key="4">
    <source>
        <dbReference type="ARBA" id="ARBA00023163"/>
    </source>
</evidence>
<dbReference type="InterPro" id="IPR058245">
    <property type="entry name" value="NreC/VraR/RcsB-like_REC"/>
</dbReference>
<dbReference type="EMBL" id="BJYL01000008">
    <property type="protein sequence ID" value="GEN82413.1"/>
    <property type="molecule type" value="Genomic_DNA"/>
</dbReference>
<dbReference type="PROSITE" id="PS50110">
    <property type="entry name" value="RESPONSE_REGULATORY"/>
    <property type="match status" value="1"/>
</dbReference>
<gene>
    <name evidence="8" type="ORF">SLU01_07250</name>
</gene>
<feature type="modified residue" description="4-aspartylphosphate" evidence="5">
    <location>
        <position position="54"/>
    </location>
</feature>
<comment type="caution">
    <text evidence="8">The sequence shown here is derived from an EMBL/GenBank/DDBJ whole genome shotgun (WGS) entry which is preliminary data.</text>
</comment>
<dbReference type="Pfam" id="PF00072">
    <property type="entry name" value="Response_reg"/>
    <property type="match status" value="1"/>
</dbReference>
<dbReference type="InterPro" id="IPR000792">
    <property type="entry name" value="Tscrpt_reg_LuxR_C"/>
</dbReference>
<dbReference type="InterPro" id="IPR001789">
    <property type="entry name" value="Sig_transdc_resp-reg_receiver"/>
</dbReference>
<dbReference type="InterPro" id="IPR011006">
    <property type="entry name" value="CheY-like_superfamily"/>
</dbReference>
<dbReference type="OrthoDB" id="9780153at2"/>
<keyword evidence="2" id="KW-0805">Transcription regulation</keyword>
<evidence type="ECO:0000256" key="2">
    <source>
        <dbReference type="ARBA" id="ARBA00023015"/>
    </source>
</evidence>
<dbReference type="Proteomes" id="UP000321901">
    <property type="component" value="Unassembled WGS sequence"/>
</dbReference>
<keyword evidence="3 8" id="KW-0238">DNA-binding</keyword>
<sequence length="215" mass="24192">MISILIVDDHAIVRAGIKMMIDSQPDMKVIGEAEDGEDAVQKALDLVPDIVVMDLNLPKKSGMVAIKQIIETSDKIKIIVLTMHEDKEYIFRTLQAGASSYLLKSHHENDLLEAIRTVSVGDAYLYPNATKLLLEDYIRKSSGTHEDHLMKLSGREQEVLSYLAKGYTNREAAEQLYVSIKTIETHRSKIMEKLNLKTRPALVEYAAKNGFLDFS</sequence>
<dbReference type="GO" id="GO:0006355">
    <property type="term" value="P:regulation of DNA-templated transcription"/>
    <property type="evidence" value="ECO:0007669"/>
    <property type="project" value="InterPro"/>
</dbReference>
<keyword evidence="9" id="KW-1185">Reference proteome</keyword>
<dbReference type="RefSeq" id="WP_147055532.1">
    <property type="nucleotide sequence ID" value="NZ_BJYL01000008.1"/>
</dbReference>
<keyword evidence="1 5" id="KW-0597">Phosphoprotein</keyword>
<organism evidence="8 9">
    <name type="scientific">Sporosarcina luteola</name>
    <dbReference type="NCBI Taxonomy" id="582850"/>
    <lineage>
        <taxon>Bacteria</taxon>
        <taxon>Bacillati</taxon>
        <taxon>Bacillota</taxon>
        <taxon>Bacilli</taxon>
        <taxon>Bacillales</taxon>
        <taxon>Caryophanaceae</taxon>
        <taxon>Sporosarcina</taxon>
    </lineage>
</organism>
<dbReference type="PRINTS" id="PR00038">
    <property type="entry name" value="HTHLUXR"/>
</dbReference>
<dbReference type="PANTHER" id="PTHR43214:SF37">
    <property type="entry name" value="TRANSCRIPTIONAL REGULATORY PROTEIN YDFI"/>
    <property type="match status" value="1"/>
</dbReference>
<dbReference type="CDD" id="cd17535">
    <property type="entry name" value="REC_NarL-like"/>
    <property type="match status" value="1"/>
</dbReference>
<dbReference type="GO" id="GO:0003677">
    <property type="term" value="F:DNA binding"/>
    <property type="evidence" value="ECO:0007669"/>
    <property type="project" value="UniProtKB-KW"/>
</dbReference>
<dbReference type="AlphaFoldDB" id="A0A511Z4P0"/>
<evidence type="ECO:0000256" key="5">
    <source>
        <dbReference type="PROSITE-ProRule" id="PRU00169"/>
    </source>
</evidence>
<evidence type="ECO:0000256" key="1">
    <source>
        <dbReference type="ARBA" id="ARBA00022553"/>
    </source>
</evidence>
<feature type="domain" description="HTH luxR-type" evidence="6">
    <location>
        <begin position="145"/>
        <end position="210"/>
    </location>
</feature>
<evidence type="ECO:0000259" key="6">
    <source>
        <dbReference type="PROSITE" id="PS50043"/>
    </source>
</evidence>
<dbReference type="Gene3D" id="3.40.50.2300">
    <property type="match status" value="1"/>
</dbReference>
<dbReference type="InterPro" id="IPR039420">
    <property type="entry name" value="WalR-like"/>
</dbReference>
<dbReference type="PROSITE" id="PS50043">
    <property type="entry name" value="HTH_LUXR_2"/>
    <property type="match status" value="1"/>
</dbReference>
<proteinExistence type="predicted"/>